<dbReference type="AlphaFoldDB" id="A0A6G1DM70"/>
<dbReference type="Proteomes" id="UP000479710">
    <property type="component" value="Unassembled WGS sequence"/>
</dbReference>
<protein>
    <recommendedName>
        <fullName evidence="3">Ubiquitin-like domain-containing protein</fullName>
    </recommendedName>
</protein>
<dbReference type="EMBL" id="SPHZ02000006">
    <property type="protein sequence ID" value="KAF0913302.1"/>
    <property type="molecule type" value="Genomic_DNA"/>
</dbReference>
<keyword evidence="2" id="KW-1185">Reference proteome</keyword>
<dbReference type="InterPro" id="IPR029071">
    <property type="entry name" value="Ubiquitin-like_domsf"/>
</dbReference>
<accession>A0A6G1DM70</accession>
<evidence type="ECO:0000313" key="1">
    <source>
        <dbReference type="EMBL" id="KAF0913302.1"/>
    </source>
</evidence>
<evidence type="ECO:0000313" key="2">
    <source>
        <dbReference type="Proteomes" id="UP000479710"/>
    </source>
</evidence>
<proteinExistence type="predicted"/>
<evidence type="ECO:0008006" key="3">
    <source>
        <dbReference type="Google" id="ProtNLM"/>
    </source>
</evidence>
<comment type="caution">
    <text evidence="1">The sequence shown here is derived from an EMBL/GenBank/DDBJ whole genome shotgun (WGS) entry which is preliminary data.</text>
</comment>
<name>A0A6G1DM70_9ORYZ</name>
<sequence length="227" mass="25285">MATREDTGEPRQEQCRLCGAVAAAGCPGLSDGNSQPAKPWWWAKTEPTQRQSPDSSLIVNVKHFIMSSVGLETPRANDFQIRFKAITLFDDSTLAQNGVNEHDTLFCLPSELEQQGEPIVIPQLFEQQGVPTVIPSLPQQTPQETLVDHLLDEDADTYMDNNDEFYLSDFTDAPNDDGLVLSLRLRRPLKSTTHPSFPFLLCLLCFYFSKFAYGGDREVQGSSENVG</sequence>
<dbReference type="SUPFAM" id="SSF54236">
    <property type="entry name" value="Ubiquitin-like"/>
    <property type="match status" value="1"/>
</dbReference>
<gene>
    <name evidence="1" type="ORF">E2562_021952</name>
</gene>
<reference evidence="1 2" key="1">
    <citation type="submission" date="2019-11" db="EMBL/GenBank/DDBJ databases">
        <title>Whole genome sequence of Oryza granulata.</title>
        <authorList>
            <person name="Li W."/>
        </authorList>
    </citation>
    <scope>NUCLEOTIDE SEQUENCE [LARGE SCALE GENOMIC DNA]</scope>
    <source>
        <strain evidence="2">cv. Menghai</strain>
        <tissue evidence="1">Leaf</tissue>
    </source>
</reference>
<organism evidence="1 2">
    <name type="scientific">Oryza meyeriana var. granulata</name>
    <dbReference type="NCBI Taxonomy" id="110450"/>
    <lineage>
        <taxon>Eukaryota</taxon>
        <taxon>Viridiplantae</taxon>
        <taxon>Streptophyta</taxon>
        <taxon>Embryophyta</taxon>
        <taxon>Tracheophyta</taxon>
        <taxon>Spermatophyta</taxon>
        <taxon>Magnoliopsida</taxon>
        <taxon>Liliopsida</taxon>
        <taxon>Poales</taxon>
        <taxon>Poaceae</taxon>
        <taxon>BOP clade</taxon>
        <taxon>Oryzoideae</taxon>
        <taxon>Oryzeae</taxon>
        <taxon>Oryzinae</taxon>
        <taxon>Oryza</taxon>
        <taxon>Oryza meyeriana</taxon>
    </lineage>
</organism>